<keyword evidence="2" id="KW-1185">Reference proteome</keyword>
<organism evidence="1 2">
    <name type="scientific">Mycena albidolilacea</name>
    <dbReference type="NCBI Taxonomy" id="1033008"/>
    <lineage>
        <taxon>Eukaryota</taxon>
        <taxon>Fungi</taxon>
        <taxon>Dikarya</taxon>
        <taxon>Basidiomycota</taxon>
        <taxon>Agaricomycotina</taxon>
        <taxon>Agaricomycetes</taxon>
        <taxon>Agaricomycetidae</taxon>
        <taxon>Agaricales</taxon>
        <taxon>Marasmiineae</taxon>
        <taxon>Mycenaceae</taxon>
        <taxon>Mycena</taxon>
    </lineage>
</organism>
<feature type="non-terminal residue" evidence="1">
    <location>
        <position position="204"/>
    </location>
</feature>
<evidence type="ECO:0000313" key="2">
    <source>
        <dbReference type="Proteomes" id="UP001218218"/>
    </source>
</evidence>
<proteinExistence type="predicted"/>
<dbReference type="AlphaFoldDB" id="A0AAD7E9D4"/>
<sequence>MFPTAGSHRQEAVFTIVGALKAKELPPVKASSLRAERLKYARQHATLAGWDAPCFKKALENMQEAAYTMFSAFGEDTIEPWRPDVADDHNAQISSNCRYFTIGRNIASESQTKFHPRTDPHGVLTRYLSDNVAHCFDNDVMYMVFKGEEYVEKDPGTFKTGDIVEMGFAMVVWKRQGKHTGPDWSCMLVLRTLTFLDGRFTKVI</sequence>
<dbReference type="Proteomes" id="UP001218218">
    <property type="component" value="Unassembled WGS sequence"/>
</dbReference>
<reference evidence="1" key="1">
    <citation type="submission" date="2023-03" db="EMBL/GenBank/DDBJ databases">
        <title>Massive genome expansion in bonnet fungi (Mycena s.s.) driven by repeated elements and novel gene families across ecological guilds.</title>
        <authorList>
            <consortium name="Lawrence Berkeley National Laboratory"/>
            <person name="Harder C.B."/>
            <person name="Miyauchi S."/>
            <person name="Viragh M."/>
            <person name="Kuo A."/>
            <person name="Thoen E."/>
            <person name="Andreopoulos B."/>
            <person name="Lu D."/>
            <person name="Skrede I."/>
            <person name="Drula E."/>
            <person name="Henrissat B."/>
            <person name="Morin E."/>
            <person name="Kohler A."/>
            <person name="Barry K."/>
            <person name="LaButti K."/>
            <person name="Morin E."/>
            <person name="Salamov A."/>
            <person name="Lipzen A."/>
            <person name="Mereny Z."/>
            <person name="Hegedus B."/>
            <person name="Baldrian P."/>
            <person name="Stursova M."/>
            <person name="Weitz H."/>
            <person name="Taylor A."/>
            <person name="Grigoriev I.V."/>
            <person name="Nagy L.G."/>
            <person name="Martin F."/>
            <person name="Kauserud H."/>
        </authorList>
    </citation>
    <scope>NUCLEOTIDE SEQUENCE</scope>
    <source>
        <strain evidence="1">CBHHK002</strain>
    </source>
</reference>
<feature type="non-terminal residue" evidence="1">
    <location>
        <position position="1"/>
    </location>
</feature>
<comment type="caution">
    <text evidence="1">The sequence shown here is derived from an EMBL/GenBank/DDBJ whole genome shotgun (WGS) entry which is preliminary data.</text>
</comment>
<name>A0AAD7E9D4_9AGAR</name>
<protein>
    <submittedName>
        <fullName evidence="1">Uncharacterized protein</fullName>
    </submittedName>
</protein>
<gene>
    <name evidence="1" type="ORF">DFH08DRAFT_1055428</name>
</gene>
<accession>A0AAD7E9D4</accession>
<evidence type="ECO:0000313" key="1">
    <source>
        <dbReference type="EMBL" id="KAJ7304798.1"/>
    </source>
</evidence>
<dbReference type="EMBL" id="JARIHO010000099">
    <property type="protein sequence ID" value="KAJ7304798.1"/>
    <property type="molecule type" value="Genomic_DNA"/>
</dbReference>